<feature type="non-terminal residue" evidence="2">
    <location>
        <position position="1"/>
    </location>
</feature>
<feature type="transmembrane region" description="Helical" evidence="1">
    <location>
        <begin position="69"/>
        <end position="88"/>
    </location>
</feature>
<accession>A0AAD8AN32</accession>
<proteinExistence type="predicted"/>
<protein>
    <submittedName>
        <fullName evidence="2">Uncharacterized protein</fullName>
    </submittedName>
</protein>
<keyword evidence="1" id="KW-1133">Transmembrane helix</keyword>
<keyword evidence="1" id="KW-0812">Transmembrane</keyword>
<keyword evidence="1" id="KW-0472">Membrane</keyword>
<keyword evidence="3" id="KW-1185">Reference proteome</keyword>
<gene>
    <name evidence="2" type="ORF">L9F63_000169</name>
</gene>
<evidence type="ECO:0000313" key="2">
    <source>
        <dbReference type="EMBL" id="KAJ9601636.1"/>
    </source>
</evidence>
<dbReference type="EMBL" id="JASPKZ010000006">
    <property type="protein sequence ID" value="KAJ9601636.1"/>
    <property type="molecule type" value="Genomic_DNA"/>
</dbReference>
<dbReference type="AlphaFoldDB" id="A0AAD8AN32"/>
<reference evidence="2" key="1">
    <citation type="journal article" date="2023" name="IScience">
        <title>Live-bearing cockroach genome reveals convergent evolutionary mechanisms linked to viviparity in insects and beyond.</title>
        <authorList>
            <person name="Fouks B."/>
            <person name="Harrison M.C."/>
            <person name="Mikhailova A.A."/>
            <person name="Marchal E."/>
            <person name="English S."/>
            <person name="Carruthers M."/>
            <person name="Jennings E.C."/>
            <person name="Chiamaka E.L."/>
            <person name="Frigard R.A."/>
            <person name="Pippel M."/>
            <person name="Attardo G.M."/>
            <person name="Benoit J.B."/>
            <person name="Bornberg-Bauer E."/>
            <person name="Tobe S.S."/>
        </authorList>
    </citation>
    <scope>NUCLEOTIDE SEQUENCE</scope>
    <source>
        <strain evidence="2">Stay&amp;Tobe</strain>
    </source>
</reference>
<evidence type="ECO:0000313" key="3">
    <source>
        <dbReference type="Proteomes" id="UP001233999"/>
    </source>
</evidence>
<evidence type="ECO:0000256" key="1">
    <source>
        <dbReference type="SAM" id="Phobius"/>
    </source>
</evidence>
<organism evidence="2 3">
    <name type="scientific">Diploptera punctata</name>
    <name type="common">Pacific beetle cockroach</name>
    <dbReference type="NCBI Taxonomy" id="6984"/>
    <lineage>
        <taxon>Eukaryota</taxon>
        <taxon>Metazoa</taxon>
        <taxon>Ecdysozoa</taxon>
        <taxon>Arthropoda</taxon>
        <taxon>Hexapoda</taxon>
        <taxon>Insecta</taxon>
        <taxon>Pterygota</taxon>
        <taxon>Neoptera</taxon>
        <taxon>Polyneoptera</taxon>
        <taxon>Dictyoptera</taxon>
        <taxon>Blattodea</taxon>
        <taxon>Blaberoidea</taxon>
        <taxon>Blaberidae</taxon>
        <taxon>Diplopterinae</taxon>
        <taxon>Diploptera</taxon>
    </lineage>
</organism>
<feature type="transmembrane region" description="Helical" evidence="1">
    <location>
        <begin position="43"/>
        <end position="63"/>
    </location>
</feature>
<dbReference type="Proteomes" id="UP001233999">
    <property type="component" value="Unassembled WGS sequence"/>
</dbReference>
<name>A0AAD8AN32_DIPPU</name>
<feature type="non-terminal residue" evidence="2">
    <location>
        <position position="125"/>
    </location>
</feature>
<sequence>IILIYVSILILVYKNPSPSNYIKGKKNTNRIIVMDIKNSIFQIYFLLVIHAFWVIHISSQLILLSKTVFIFFLLFMHSGSFIFLLNLYSCLKLLKITRILILKSGAYNIMDYIAENLQRKFPTMF</sequence>
<reference evidence="2" key="2">
    <citation type="submission" date="2023-05" db="EMBL/GenBank/DDBJ databases">
        <authorList>
            <person name="Fouks B."/>
        </authorList>
    </citation>
    <scope>NUCLEOTIDE SEQUENCE</scope>
    <source>
        <strain evidence="2">Stay&amp;Tobe</strain>
        <tissue evidence="2">Testes</tissue>
    </source>
</reference>
<comment type="caution">
    <text evidence="2">The sequence shown here is derived from an EMBL/GenBank/DDBJ whole genome shotgun (WGS) entry which is preliminary data.</text>
</comment>